<dbReference type="InterPro" id="IPR009050">
    <property type="entry name" value="Globin-like_sf"/>
</dbReference>
<feature type="signal peptide" evidence="2">
    <location>
        <begin position="1"/>
        <end position="22"/>
    </location>
</feature>
<dbReference type="InterPro" id="IPR012292">
    <property type="entry name" value="Globin/Proto"/>
</dbReference>
<evidence type="ECO:0000259" key="3">
    <source>
        <dbReference type="PROSITE" id="PS01033"/>
    </source>
</evidence>
<sequence>MFYSRLAHSFLIILFLVSSIASEFLLRPPIRITPKPPVVTTENPHGPFALPEPADGFEFIGFGDGNNGIRRNAQRKGKLRHCTFKYIPSSCNQTEQCDTFRLCVQITGDPCCAPGEGECPTPAQLDVSCLKHKPINWCHHNQDCAKSALCCDTGCGNWLFLNCTSASSTFCDGFSGHLRSIRDGTTDSRKAVEIKSAEPGERTASHGRHAVAWMGQSQGTPQPQTESQSKGGFNAGRKVSEGGSVCAKQQQQQQKRRQSRSKSLEPNAALEIGAIEHRKSAQYGPKTDLKKSRIQELWNPEKAAAQLIGQQLQNPHSQHPALQQACAIRMKQFRNQSGGQNDLLEDKKKDAVTGMSAHQIQILQKIWERSPESEISDCARNIMSHLLRSNAQMYQFFDLLGHSDREIANSPIFARQSANFAVLLDFVLANLLEEVQKVCLALQHLGAQHARLRWPIENHHWALFCRCFEDNPPKEVFLNAEGHDLWKTMINFIIVQMRVGYDRTIGASSPRGSSVNASTPRLGAYRRPSEGGKESVCQQRGKWATRSNTLAATEETE</sequence>
<evidence type="ECO:0000313" key="4">
    <source>
        <dbReference type="Proteomes" id="UP000887572"/>
    </source>
</evidence>
<feature type="compositionally biased region" description="Polar residues" evidence="1">
    <location>
        <begin position="215"/>
        <end position="231"/>
    </location>
</feature>
<proteinExistence type="predicted"/>
<reference evidence="5" key="1">
    <citation type="submission" date="2022-11" db="UniProtKB">
        <authorList>
            <consortium name="WormBaseParasite"/>
        </authorList>
    </citation>
    <scope>IDENTIFICATION</scope>
</reference>
<dbReference type="Pfam" id="PF00042">
    <property type="entry name" value="Globin"/>
    <property type="match status" value="1"/>
</dbReference>
<evidence type="ECO:0000313" key="5">
    <source>
        <dbReference type="WBParaSite" id="Gr19_v10_g17367.t2"/>
    </source>
</evidence>
<evidence type="ECO:0000256" key="1">
    <source>
        <dbReference type="SAM" id="MobiDB-lite"/>
    </source>
</evidence>
<dbReference type="Proteomes" id="UP000887572">
    <property type="component" value="Unplaced"/>
</dbReference>
<feature type="compositionally biased region" description="Polar residues" evidence="1">
    <location>
        <begin position="510"/>
        <end position="519"/>
    </location>
</feature>
<feature type="compositionally biased region" description="Basic and acidic residues" evidence="1">
    <location>
        <begin position="185"/>
        <end position="204"/>
    </location>
</feature>
<dbReference type="PANTHER" id="PTHR36938:SF3">
    <property type="entry name" value="WAP DOMAIN-CONTAINING PROTEIN"/>
    <property type="match status" value="1"/>
</dbReference>
<keyword evidence="4" id="KW-1185">Reference proteome</keyword>
<dbReference type="AlphaFoldDB" id="A0A914HJ50"/>
<dbReference type="InterPro" id="IPR044399">
    <property type="entry name" value="Mb-like_M"/>
</dbReference>
<dbReference type="WBParaSite" id="Gr19_v10_g17367.t2">
    <property type="protein sequence ID" value="Gr19_v10_g17367.t2"/>
    <property type="gene ID" value="Gr19_v10_g17367"/>
</dbReference>
<dbReference type="GO" id="GO:0005576">
    <property type="term" value="C:extracellular region"/>
    <property type="evidence" value="ECO:0007669"/>
    <property type="project" value="InterPro"/>
</dbReference>
<feature type="region of interest" description="Disordered" evidence="1">
    <location>
        <begin position="510"/>
        <end position="557"/>
    </location>
</feature>
<dbReference type="InterPro" id="IPR008197">
    <property type="entry name" value="WAP_dom"/>
</dbReference>
<dbReference type="PROSITE" id="PS01033">
    <property type="entry name" value="GLOBIN"/>
    <property type="match status" value="1"/>
</dbReference>
<dbReference type="InterPro" id="IPR000971">
    <property type="entry name" value="Globin"/>
</dbReference>
<dbReference type="Gene3D" id="1.10.490.10">
    <property type="entry name" value="Globins"/>
    <property type="match status" value="1"/>
</dbReference>
<protein>
    <submittedName>
        <fullName evidence="5">Globin family profile domain-containing protein</fullName>
    </submittedName>
</protein>
<accession>A0A914HJ50</accession>
<keyword evidence="2" id="KW-0732">Signal</keyword>
<dbReference type="CDD" id="cd01040">
    <property type="entry name" value="Mb-like"/>
    <property type="match status" value="1"/>
</dbReference>
<feature type="domain" description="Globin" evidence="3">
    <location>
        <begin position="354"/>
        <end position="502"/>
    </location>
</feature>
<dbReference type="SUPFAM" id="SSF46458">
    <property type="entry name" value="Globin-like"/>
    <property type="match status" value="1"/>
</dbReference>
<feature type="region of interest" description="Disordered" evidence="1">
    <location>
        <begin position="185"/>
        <end position="288"/>
    </location>
</feature>
<organism evidence="4 5">
    <name type="scientific">Globodera rostochiensis</name>
    <name type="common">Golden nematode worm</name>
    <name type="synonym">Heterodera rostochiensis</name>
    <dbReference type="NCBI Taxonomy" id="31243"/>
    <lineage>
        <taxon>Eukaryota</taxon>
        <taxon>Metazoa</taxon>
        <taxon>Ecdysozoa</taxon>
        <taxon>Nematoda</taxon>
        <taxon>Chromadorea</taxon>
        <taxon>Rhabditida</taxon>
        <taxon>Tylenchina</taxon>
        <taxon>Tylenchomorpha</taxon>
        <taxon>Tylenchoidea</taxon>
        <taxon>Heteroderidae</taxon>
        <taxon>Heteroderinae</taxon>
        <taxon>Globodera</taxon>
    </lineage>
</organism>
<dbReference type="PANTHER" id="PTHR36938">
    <property type="entry name" value="PROTEIN CBG26935"/>
    <property type="match status" value="1"/>
</dbReference>
<dbReference type="GO" id="GO:0030414">
    <property type="term" value="F:peptidase inhibitor activity"/>
    <property type="evidence" value="ECO:0007669"/>
    <property type="project" value="InterPro"/>
</dbReference>
<name>A0A914HJ50_GLORO</name>
<dbReference type="Pfam" id="PF00095">
    <property type="entry name" value="WAP"/>
    <property type="match status" value="1"/>
</dbReference>
<feature type="chain" id="PRO_5037206341" evidence="2">
    <location>
        <begin position="23"/>
        <end position="557"/>
    </location>
</feature>
<evidence type="ECO:0000256" key="2">
    <source>
        <dbReference type="SAM" id="SignalP"/>
    </source>
</evidence>
<dbReference type="GO" id="GO:0019825">
    <property type="term" value="F:oxygen binding"/>
    <property type="evidence" value="ECO:0007669"/>
    <property type="project" value="InterPro"/>
</dbReference>
<dbReference type="GO" id="GO:0020037">
    <property type="term" value="F:heme binding"/>
    <property type="evidence" value="ECO:0007669"/>
    <property type="project" value="InterPro"/>
</dbReference>